<dbReference type="CDD" id="cd23992">
    <property type="entry name" value="PBP_GOBP"/>
    <property type="match status" value="1"/>
</dbReference>
<evidence type="ECO:0000256" key="4">
    <source>
        <dbReference type="SAM" id="Phobius"/>
    </source>
</evidence>
<organism evidence="5">
    <name type="scientific">Heortia vitessoides</name>
    <dbReference type="NCBI Taxonomy" id="1557813"/>
    <lineage>
        <taxon>Eukaryota</taxon>
        <taxon>Metazoa</taxon>
        <taxon>Ecdysozoa</taxon>
        <taxon>Arthropoda</taxon>
        <taxon>Hexapoda</taxon>
        <taxon>Insecta</taxon>
        <taxon>Pterygota</taxon>
        <taxon>Neoptera</taxon>
        <taxon>Endopterygota</taxon>
        <taxon>Lepidoptera</taxon>
        <taxon>Glossata</taxon>
        <taxon>Ditrysia</taxon>
        <taxon>Pyraloidea</taxon>
        <taxon>Crambidae</taxon>
        <taxon>Heortia</taxon>
    </lineage>
</organism>
<protein>
    <submittedName>
        <fullName evidence="5">Odorant-binding protein 2</fullName>
    </submittedName>
</protein>
<dbReference type="EMBL" id="MW717387">
    <property type="protein sequence ID" value="UVB79193.1"/>
    <property type="molecule type" value="mRNA"/>
</dbReference>
<name>A0A978W796_9NEOP</name>
<feature type="transmembrane region" description="Helical" evidence="4">
    <location>
        <begin position="27"/>
        <end position="50"/>
    </location>
</feature>
<keyword evidence="3" id="KW-0964">Secreted</keyword>
<keyword evidence="4" id="KW-0472">Membrane</keyword>
<dbReference type="GO" id="GO:0005576">
    <property type="term" value="C:extracellular region"/>
    <property type="evidence" value="ECO:0007669"/>
    <property type="project" value="UniProtKB-SubCell"/>
</dbReference>
<dbReference type="SMART" id="SM00708">
    <property type="entry name" value="PhBP"/>
    <property type="match status" value="1"/>
</dbReference>
<dbReference type="InterPro" id="IPR036728">
    <property type="entry name" value="PBP_GOBP_sf"/>
</dbReference>
<dbReference type="FunFam" id="1.10.238.20:FF:000001">
    <property type="entry name" value="General odorant-binding protein lush"/>
    <property type="match status" value="1"/>
</dbReference>
<keyword evidence="4" id="KW-0812">Transmembrane</keyword>
<keyword evidence="4" id="KW-1133">Transmembrane helix</keyword>
<dbReference type="GO" id="GO:0035275">
    <property type="term" value="F:dibutyl phthalate binding"/>
    <property type="evidence" value="ECO:0007669"/>
    <property type="project" value="TreeGrafter"/>
</dbReference>
<evidence type="ECO:0000313" key="5">
    <source>
        <dbReference type="EMBL" id="UVB79193.1"/>
    </source>
</evidence>
<evidence type="ECO:0000256" key="1">
    <source>
        <dbReference type="ARBA" id="ARBA00004613"/>
    </source>
</evidence>
<dbReference type="Gene3D" id="1.10.238.20">
    <property type="entry name" value="Pheromone/general odorant binding protein domain"/>
    <property type="match status" value="1"/>
</dbReference>
<evidence type="ECO:0000256" key="3">
    <source>
        <dbReference type="ARBA" id="ARBA00022525"/>
    </source>
</evidence>
<comment type="subcellular location">
    <subcellularLocation>
        <location evidence="1">Secreted</location>
    </subcellularLocation>
</comment>
<dbReference type="InterPro" id="IPR006170">
    <property type="entry name" value="PBP/GOBP"/>
</dbReference>
<dbReference type="GO" id="GO:0042048">
    <property type="term" value="P:olfactory behavior"/>
    <property type="evidence" value="ECO:0007669"/>
    <property type="project" value="TreeGrafter"/>
</dbReference>
<sequence>MTDATCQSPPCYKAFEIDQGPLPNQSFITMLLISLAKFLVILAICEAMTMKQIKNTGKMMRKSCQPKNNVADEKIDPLSEGVFIDEKEVKCYMACIMKMANTMKNGKPSYEAAIKQIDLLLPEDLKEPAKAAVTACKKVPDDYKDTCDAAFHVTKCIYNHNPSIFFFP</sequence>
<dbReference type="SUPFAM" id="SSF47565">
    <property type="entry name" value="Insect pheromone/odorant-binding proteins"/>
    <property type="match status" value="1"/>
</dbReference>
<dbReference type="PANTHER" id="PTHR21364">
    <property type="entry name" value="GENERAL ODORANT-BINDING PROTEIN 19A"/>
    <property type="match status" value="1"/>
</dbReference>
<dbReference type="PANTHER" id="PTHR21364:SF1">
    <property type="entry name" value="GENERAL ODORANT-BINDING PROTEIN LUSH"/>
    <property type="match status" value="1"/>
</dbReference>
<proteinExistence type="evidence at transcript level"/>
<evidence type="ECO:0000256" key="2">
    <source>
        <dbReference type="ARBA" id="ARBA00008098"/>
    </source>
</evidence>
<accession>A0A978W796</accession>
<reference evidence="5" key="1">
    <citation type="journal article" date="2021" name="Zhi Wu Bao Hu">
        <title>Identification and Analysis of Chemosensory Gene of Yellow Leaf Borer.</title>
        <authorList>
            <person name="Li Z."/>
            <person name="Liu L."/>
            <person name="Yang B."/>
            <person name="Yan S."/>
            <person name="Wang G."/>
        </authorList>
    </citation>
    <scope>NUCLEOTIDE SEQUENCE</scope>
    <source>
        <strain evidence="5">ZC1996091</strain>
        <tissue evidence="5">Antennae and mouthparts</tissue>
    </source>
</reference>
<dbReference type="AlphaFoldDB" id="A0A978W796"/>
<comment type="similarity">
    <text evidence="2">Belongs to the PBP/GOBP family.</text>
</comment>
<dbReference type="GO" id="GO:0007608">
    <property type="term" value="P:sensory perception of smell"/>
    <property type="evidence" value="ECO:0007669"/>
    <property type="project" value="TreeGrafter"/>
</dbReference>
<dbReference type="Pfam" id="PF01395">
    <property type="entry name" value="PBP_GOBP"/>
    <property type="match status" value="1"/>
</dbReference>
<dbReference type="GO" id="GO:0005549">
    <property type="term" value="F:odorant binding"/>
    <property type="evidence" value="ECO:0007669"/>
    <property type="project" value="InterPro"/>
</dbReference>